<dbReference type="PANTHER" id="PTHR48228">
    <property type="entry name" value="SUCCINYL-COA--D-CITRAMALATE COA-TRANSFERASE"/>
    <property type="match status" value="1"/>
</dbReference>
<evidence type="ECO:0000256" key="1">
    <source>
        <dbReference type="ARBA" id="ARBA00008383"/>
    </source>
</evidence>
<reference evidence="2" key="1">
    <citation type="submission" date="2016-12" db="EMBL/GenBank/DDBJ databases">
        <title>An insight into the sialome and mialome of the sand fly, Nyssomyia neivai.</title>
        <authorList>
            <person name="Sebastian V."/>
            <person name="Goulart T.M."/>
            <person name="Oliveira W."/>
            <person name="Calvo E."/>
            <person name="Oliveira L.F."/>
            <person name="Pinto M.C."/>
            <person name="Rosselino A.M."/>
            <person name="Ribeiro J.M."/>
        </authorList>
    </citation>
    <scope>NUCLEOTIDE SEQUENCE</scope>
</reference>
<evidence type="ECO:0000313" key="2">
    <source>
        <dbReference type="EMBL" id="JAV11732.1"/>
    </source>
</evidence>
<dbReference type="InterPro" id="IPR050509">
    <property type="entry name" value="CoA-transferase_III"/>
</dbReference>
<dbReference type="InterPro" id="IPR003673">
    <property type="entry name" value="CoA-Trfase_fam_III"/>
</dbReference>
<proteinExistence type="inferred from homology"/>
<sequence length="375" mass="41594">MALKGLKVLELVGLAPAPFCGMILSDFGATVTRIDKTPHNMLDTLKDGKRNIALNLKQKEGRQIVRDLCKISDVLIEPYRPGVMEKLGLGPETLLADNPKLVYARLTGFGQTGVLAQRAGHDINYMAISGILSFLGRKNEKPTAPLNLIADFAGGGLMCAFGILAALLARQNTGRGQIVDAAMVEGAAYVSSFLTRSQNLPIWGKDRGENMLDTGCFFYDTYETKDGKYMSVGCLEHGFFETMLNTLGITGQLTQFDDNEKGRKILEDIFRTKTQGEWSEIFEKTDSCVFPVLHWSEAPKHPHNKERNAFLDVKDVIPNPSPKLSETPAISSVTKKQKDEWENIQEILREINYDANKVNKLVKDNVILTNNKGKL</sequence>
<accession>A0A1L8DZL2</accession>
<dbReference type="InterPro" id="IPR044855">
    <property type="entry name" value="CoA-Trfase_III_dom3_sf"/>
</dbReference>
<dbReference type="Gene3D" id="3.40.50.10540">
    <property type="entry name" value="Crotonobetainyl-coa:carnitine coa-transferase, domain 1"/>
    <property type="match status" value="1"/>
</dbReference>
<dbReference type="Pfam" id="PF02515">
    <property type="entry name" value="CoA_transf_3"/>
    <property type="match status" value="1"/>
</dbReference>
<organism evidence="2">
    <name type="scientific">Nyssomyia neivai</name>
    <dbReference type="NCBI Taxonomy" id="330878"/>
    <lineage>
        <taxon>Eukaryota</taxon>
        <taxon>Metazoa</taxon>
        <taxon>Ecdysozoa</taxon>
        <taxon>Arthropoda</taxon>
        <taxon>Hexapoda</taxon>
        <taxon>Insecta</taxon>
        <taxon>Pterygota</taxon>
        <taxon>Neoptera</taxon>
        <taxon>Endopterygota</taxon>
        <taxon>Diptera</taxon>
        <taxon>Nematocera</taxon>
        <taxon>Psychodoidea</taxon>
        <taxon>Psychodidae</taxon>
        <taxon>Nyssomyia</taxon>
    </lineage>
</organism>
<dbReference type="InterPro" id="IPR023606">
    <property type="entry name" value="CoA-Trfase_III_dom_1_sf"/>
</dbReference>
<dbReference type="GO" id="GO:0005739">
    <property type="term" value="C:mitochondrion"/>
    <property type="evidence" value="ECO:0007669"/>
    <property type="project" value="TreeGrafter"/>
</dbReference>
<dbReference type="AlphaFoldDB" id="A0A1L8DZL2"/>
<dbReference type="Gene3D" id="3.30.1540.10">
    <property type="entry name" value="formyl-coa transferase, domain 3"/>
    <property type="match status" value="1"/>
</dbReference>
<name>A0A1L8DZL2_9DIPT</name>
<dbReference type="GO" id="GO:0008206">
    <property type="term" value="P:bile acid metabolic process"/>
    <property type="evidence" value="ECO:0007669"/>
    <property type="project" value="TreeGrafter"/>
</dbReference>
<dbReference type="EMBL" id="GFDF01002352">
    <property type="protein sequence ID" value="JAV11732.1"/>
    <property type="molecule type" value="Transcribed_RNA"/>
</dbReference>
<dbReference type="SUPFAM" id="SSF89796">
    <property type="entry name" value="CoA-transferase family III (CaiB/BaiF)"/>
    <property type="match status" value="1"/>
</dbReference>
<comment type="similarity">
    <text evidence="1">Belongs to the CoA-transferase III family.</text>
</comment>
<dbReference type="PANTHER" id="PTHR48228:SF5">
    <property type="entry name" value="ALPHA-METHYLACYL-COA RACEMASE"/>
    <property type="match status" value="1"/>
</dbReference>
<protein>
    <submittedName>
        <fullName evidence="2">Putative l-carnitine dehydratase/alpha-methylacyl-coa racemase</fullName>
    </submittedName>
</protein>
<dbReference type="GO" id="GO:0008111">
    <property type="term" value="F:alpha-methylacyl-CoA racemase activity"/>
    <property type="evidence" value="ECO:0007669"/>
    <property type="project" value="TreeGrafter"/>
</dbReference>